<evidence type="ECO:0000256" key="1">
    <source>
        <dbReference type="SAM" id="SignalP"/>
    </source>
</evidence>
<dbReference type="KEGG" id="psic:J4E96_16400"/>
<accession>A0A8A4ZGX0</accession>
<dbReference type="InterPro" id="IPR027304">
    <property type="entry name" value="Trigger_fact/SurA_dom_sf"/>
</dbReference>
<dbReference type="AlphaFoldDB" id="A0A8A4ZGX0"/>
<dbReference type="Proteomes" id="UP000663937">
    <property type="component" value="Chromosome"/>
</dbReference>
<dbReference type="RefSeq" id="WP_227423139.1">
    <property type="nucleotide sequence ID" value="NZ_CP071868.1"/>
</dbReference>
<reference evidence="2" key="1">
    <citation type="submission" date="2021-03" db="EMBL/GenBank/DDBJ databases">
        <title>Pengzhenrongella sicca gen. nov., sp. nov., a new member of suborder Micrococcineae isolated from High-Arctic tundra soil.</title>
        <authorList>
            <person name="Peng F."/>
        </authorList>
    </citation>
    <scope>NUCLEOTIDE SEQUENCE</scope>
    <source>
        <strain evidence="2">LRZ-2</strain>
    </source>
</reference>
<evidence type="ECO:0000313" key="3">
    <source>
        <dbReference type="Proteomes" id="UP000663937"/>
    </source>
</evidence>
<feature type="chain" id="PRO_5035283566" description="SurA N-terminal domain-containing protein" evidence="1">
    <location>
        <begin position="36"/>
        <end position="187"/>
    </location>
</feature>
<gene>
    <name evidence="2" type="ORF">J4E96_16400</name>
</gene>
<protein>
    <recommendedName>
        <fullName evidence="4">SurA N-terminal domain-containing protein</fullName>
    </recommendedName>
</protein>
<sequence>MTVRSPLRRRAVPVLLMAGALVVGSLSGCSGQPGAAAVVDGEAIPVAELQDATSDLSPFFQDVTQGTILMVLVVAPTFVQAAEDAGVGVSTSQAKEALEQTAASAVEAGDLTARTTPFSDAAIEVIRFTLIQTNLTELADDDVTAQITADLADLDAEVNPRYGEADFSTWSVTPVTAPWLVETAPAE</sequence>
<evidence type="ECO:0000313" key="2">
    <source>
        <dbReference type="EMBL" id="QTE28888.1"/>
    </source>
</evidence>
<keyword evidence="3" id="KW-1185">Reference proteome</keyword>
<organism evidence="2 3">
    <name type="scientific">Pengzhenrongella sicca</name>
    <dbReference type="NCBI Taxonomy" id="2819238"/>
    <lineage>
        <taxon>Bacteria</taxon>
        <taxon>Bacillati</taxon>
        <taxon>Actinomycetota</taxon>
        <taxon>Actinomycetes</taxon>
        <taxon>Micrococcales</taxon>
        <taxon>Pengzhenrongella</taxon>
    </lineage>
</organism>
<dbReference type="SUPFAM" id="SSF109998">
    <property type="entry name" value="Triger factor/SurA peptide-binding domain-like"/>
    <property type="match status" value="1"/>
</dbReference>
<name>A0A8A4ZGX0_9MICO</name>
<proteinExistence type="predicted"/>
<dbReference type="EMBL" id="CP071868">
    <property type="protein sequence ID" value="QTE28888.1"/>
    <property type="molecule type" value="Genomic_DNA"/>
</dbReference>
<dbReference type="PROSITE" id="PS51257">
    <property type="entry name" value="PROKAR_LIPOPROTEIN"/>
    <property type="match status" value="1"/>
</dbReference>
<keyword evidence="1" id="KW-0732">Signal</keyword>
<feature type="signal peptide" evidence="1">
    <location>
        <begin position="1"/>
        <end position="35"/>
    </location>
</feature>
<evidence type="ECO:0008006" key="4">
    <source>
        <dbReference type="Google" id="ProtNLM"/>
    </source>
</evidence>